<organism evidence="1 2">
    <name type="scientific">Dryococelus australis</name>
    <dbReference type="NCBI Taxonomy" id="614101"/>
    <lineage>
        <taxon>Eukaryota</taxon>
        <taxon>Metazoa</taxon>
        <taxon>Ecdysozoa</taxon>
        <taxon>Arthropoda</taxon>
        <taxon>Hexapoda</taxon>
        <taxon>Insecta</taxon>
        <taxon>Pterygota</taxon>
        <taxon>Neoptera</taxon>
        <taxon>Polyneoptera</taxon>
        <taxon>Phasmatodea</taxon>
        <taxon>Verophasmatodea</taxon>
        <taxon>Anareolatae</taxon>
        <taxon>Phasmatidae</taxon>
        <taxon>Eurycanthinae</taxon>
        <taxon>Dryococelus</taxon>
    </lineage>
</organism>
<evidence type="ECO:0000313" key="1">
    <source>
        <dbReference type="EMBL" id="KAJ8883662.1"/>
    </source>
</evidence>
<reference evidence="1 2" key="1">
    <citation type="submission" date="2023-02" db="EMBL/GenBank/DDBJ databases">
        <title>LHISI_Scaffold_Assembly.</title>
        <authorList>
            <person name="Stuart O.P."/>
            <person name="Cleave R."/>
            <person name="Magrath M.J.L."/>
            <person name="Mikheyev A.S."/>
        </authorList>
    </citation>
    <scope>NUCLEOTIDE SEQUENCE [LARGE SCALE GENOMIC DNA]</scope>
    <source>
        <strain evidence="1">Daus_M_001</strain>
        <tissue evidence="1">Leg muscle</tissue>
    </source>
</reference>
<proteinExistence type="predicted"/>
<accession>A0ABQ9HH44</accession>
<dbReference type="EMBL" id="JARBHB010000005">
    <property type="protein sequence ID" value="KAJ8883662.1"/>
    <property type="molecule type" value="Genomic_DNA"/>
</dbReference>
<name>A0ABQ9HH44_9NEOP</name>
<dbReference type="Proteomes" id="UP001159363">
    <property type="component" value="Chromosome 4"/>
</dbReference>
<keyword evidence="2" id="KW-1185">Reference proteome</keyword>
<evidence type="ECO:0000313" key="2">
    <source>
        <dbReference type="Proteomes" id="UP001159363"/>
    </source>
</evidence>
<gene>
    <name evidence="1" type="ORF">PR048_015516</name>
</gene>
<dbReference type="InterPro" id="IPR012337">
    <property type="entry name" value="RNaseH-like_sf"/>
</dbReference>
<protein>
    <submittedName>
        <fullName evidence="1">Uncharacterized protein</fullName>
    </submittedName>
</protein>
<dbReference type="SUPFAM" id="SSF53098">
    <property type="entry name" value="Ribonuclease H-like"/>
    <property type="match status" value="1"/>
</dbReference>
<comment type="caution">
    <text evidence="1">The sequence shown here is derived from an EMBL/GenBank/DDBJ whole genome shotgun (WGS) entry which is preliminary data.</text>
</comment>
<sequence length="251" mass="27759">MGAKNASVMFVCQKLSGGQFSVGILKIRCKFVSGACRKIIELIKVLEGGHYPLAHLLWDELMHLSSELKRHADGGLPSQTQQMLHEIKNDEVKESIKSAISSCCVKSCTKLASYIAPSPANSFYTTAGELFNLAKAGQQVEINCNKLLASKTKLPPFAKVSNDDLFVDLYFHEQLKGHVHEGSKIDLPQLLSAVSIAKPEFKAAALKTIWAPVSGVDAERCLSSYNVVLNYRRTRLKEENIEMCNMLKFNV</sequence>